<protein>
    <submittedName>
        <fullName evidence="2">Uncharacterized protein</fullName>
    </submittedName>
</protein>
<feature type="transmembrane region" description="Helical" evidence="1">
    <location>
        <begin position="76"/>
        <end position="98"/>
    </location>
</feature>
<evidence type="ECO:0000313" key="3">
    <source>
        <dbReference type="Proteomes" id="UP000285060"/>
    </source>
</evidence>
<accession>A0A3R6VKJ8</accession>
<proteinExistence type="predicted"/>
<sequence>MWCCTRKELLKPGNILTPTGKTGDYPDTNCDAQQRAFHQKRTSMNPVLKKNLILAGSLGTFAISVFAYTVSKLSKVLWFGIVSYVLTVFLCRTILMVLTRSK</sequence>
<gene>
    <name evidence="2" type="ORF">DYB32_005713</name>
</gene>
<evidence type="ECO:0000313" key="2">
    <source>
        <dbReference type="EMBL" id="RHY28774.1"/>
    </source>
</evidence>
<keyword evidence="1" id="KW-0472">Membrane</keyword>
<reference evidence="2 3" key="1">
    <citation type="submission" date="2018-08" db="EMBL/GenBank/DDBJ databases">
        <title>Aphanomyces genome sequencing and annotation.</title>
        <authorList>
            <person name="Minardi D."/>
            <person name="Oidtmann B."/>
            <person name="Van Der Giezen M."/>
            <person name="Studholme D.J."/>
        </authorList>
    </citation>
    <scope>NUCLEOTIDE SEQUENCE [LARGE SCALE GENOMIC DNA]</scope>
    <source>
        <strain evidence="2 3">NJM0002</strain>
    </source>
</reference>
<keyword evidence="1" id="KW-1133">Transmembrane helix</keyword>
<comment type="caution">
    <text evidence="2">The sequence shown here is derived from an EMBL/GenBank/DDBJ whole genome shotgun (WGS) entry which is preliminary data.</text>
</comment>
<name>A0A3R6VKJ8_9STRA</name>
<dbReference type="AlphaFoldDB" id="A0A3R6VKJ8"/>
<feature type="transmembrane region" description="Helical" evidence="1">
    <location>
        <begin position="51"/>
        <end position="70"/>
    </location>
</feature>
<evidence type="ECO:0000256" key="1">
    <source>
        <dbReference type="SAM" id="Phobius"/>
    </source>
</evidence>
<keyword evidence="3" id="KW-1185">Reference proteome</keyword>
<dbReference type="Proteomes" id="UP000285060">
    <property type="component" value="Unassembled WGS sequence"/>
</dbReference>
<organism evidence="2 3">
    <name type="scientific">Aphanomyces invadans</name>
    <dbReference type="NCBI Taxonomy" id="157072"/>
    <lineage>
        <taxon>Eukaryota</taxon>
        <taxon>Sar</taxon>
        <taxon>Stramenopiles</taxon>
        <taxon>Oomycota</taxon>
        <taxon>Saprolegniomycetes</taxon>
        <taxon>Saprolegniales</taxon>
        <taxon>Verrucalvaceae</taxon>
        <taxon>Aphanomyces</taxon>
    </lineage>
</organism>
<keyword evidence="1" id="KW-0812">Transmembrane</keyword>
<dbReference type="EMBL" id="QUSY01000529">
    <property type="protein sequence ID" value="RHY28774.1"/>
    <property type="molecule type" value="Genomic_DNA"/>
</dbReference>